<gene>
    <name evidence="4" type="ORF">SAMN05421823_101493</name>
</gene>
<dbReference type="GO" id="GO:0008745">
    <property type="term" value="F:N-acetylmuramoyl-L-alanine amidase activity"/>
    <property type="evidence" value="ECO:0007669"/>
    <property type="project" value="InterPro"/>
</dbReference>
<evidence type="ECO:0000259" key="3">
    <source>
        <dbReference type="SMART" id="SM00701"/>
    </source>
</evidence>
<dbReference type="EMBL" id="FNFO01000001">
    <property type="protein sequence ID" value="SDJ94743.1"/>
    <property type="molecule type" value="Genomic_DNA"/>
</dbReference>
<dbReference type="Proteomes" id="UP000198510">
    <property type="component" value="Unassembled WGS sequence"/>
</dbReference>
<dbReference type="GO" id="GO:0008270">
    <property type="term" value="F:zinc ion binding"/>
    <property type="evidence" value="ECO:0007669"/>
    <property type="project" value="InterPro"/>
</dbReference>
<name>A0A1G8XW49_9BACT</name>
<dbReference type="Gene3D" id="3.40.80.10">
    <property type="entry name" value="Peptidoglycan recognition protein-like"/>
    <property type="match status" value="1"/>
</dbReference>
<dbReference type="InterPro" id="IPR026444">
    <property type="entry name" value="Secre_tail"/>
</dbReference>
<dbReference type="NCBIfam" id="TIGR04183">
    <property type="entry name" value="Por_Secre_tail"/>
    <property type="match status" value="1"/>
</dbReference>
<evidence type="ECO:0000259" key="2">
    <source>
        <dbReference type="SMART" id="SM00644"/>
    </source>
</evidence>
<accession>A0A1G8XW49</accession>
<dbReference type="Pfam" id="PF01510">
    <property type="entry name" value="Amidase_2"/>
    <property type="match status" value="1"/>
</dbReference>
<feature type="domain" description="N-acetylmuramoyl-L-alanine amidase" evidence="2">
    <location>
        <begin position="171"/>
        <end position="323"/>
    </location>
</feature>
<dbReference type="InterPro" id="IPR006619">
    <property type="entry name" value="PGRP_domain_met/bac"/>
</dbReference>
<dbReference type="STRING" id="1075417.SAMN05421823_101493"/>
<feature type="domain" description="Peptidoglycan recognition protein family" evidence="3">
    <location>
        <begin position="159"/>
        <end position="307"/>
    </location>
</feature>
<dbReference type="InterPro" id="IPR036505">
    <property type="entry name" value="Amidase/PGRP_sf"/>
</dbReference>
<dbReference type="SMART" id="SM00644">
    <property type="entry name" value="Ami_2"/>
    <property type="match status" value="1"/>
</dbReference>
<reference evidence="4 5" key="1">
    <citation type="submission" date="2016-10" db="EMBL/GenBank/DDBJ databases">
        <authorList>
            <person name="de Groot N.N."/>
        </authorList>
    </citation>
    <scope>NUCLEOTIDE SEQUENCE [LARGE SCALE GENOMIC DNA]</scope>
    <source>
        <strain evidence="4 5">DSM 25186</strain>
    </source>
</reference>
<evidence type="ECO:0000313" key="5">
    <source>
        <dbReference type="Proteomes" id="UP000198510"/>
    </source>
</evidence>
<dbReference type="PANTHER" id="PTHR11022:SF41">
    <property type="entry name" value="PEPTIDOGLYCAN-RECOGNITION PROTEIN LC-RELATED"/>
    <property type="match status" value="1"/>
</dbReference>
<evidence type="ECO:0000313" key="4">
    <source>
        <dbReference type="EMBL" id="SDJ94743.1"/>
    </source>
</evidence>
<dbReference type="InterPro" id="IPR015510">
    <property type="entry name" value="PGRP"/>
</dbReference>
<organism evidence="4 5">
    <name type="scientific">Catalinimonas alkaloidigena</name>
    <dbReference type="NCBI Taxonomy" id="1075417"/>
    <lineage>
        <taxon>Bacteria</taxon>
        <taxon>Pseudomonadati</taxon>
        <taxon>Bacteroidota</taxon>
        <taxon>Cytophagia</taxon>
        <taxon>Cytophagales</taxon>
        <taxon>Catalimonadaceae</taxon>
        <taxon>Catalinimonas</taxon>
    </lineage>
</organism>
<dbReference type="CDD" id="cd06583">
    <property type="entry name" value="PGRP"/>
    <property type="match status" value="1"/>
</dbReference>
<dbReference type="GO" id="GO:0009253">
    <property type="term" value="P:peptidoglycan catabolic process"/>
    <property type="evidence" value="ECO:0007669"/>
    <property type="project" value="InterPro"/>
</dbReference>
<proteinExistence type="inferred from homology"/>
<comment type="similarity">
    <text evidence="1">Belongs to the N-acetylmuramoyl-L-alanine amidase 2 family.</text>
</comment>
<dbReference type="PANTHER" id="PTHR11022">
    <property type="entry name" value="PEPTIDOGLYCAN RECOGNITION PROTEIN"/>
    <property type="match status" value="1"/>
</dbReference>
<keyword evidence="5" id="KW-1185">Reference proteome</keyword>
<dbReference type="SUPFAM" id="SSF55846">
    <property type="entry name" value="N-acetylmuramoyl-L-alanine amidase-like"/>
    <property type="match status" value="1"/>
</dbReference>
<evidence type="ECO:0000256" key="1">
    <source>
        <dbReference type="ARBA" id="ARBA00007553"/>
    </source>
</evidence>
<dbReference type="SMART" id="SM00701">
    <property type="entry name" value="PGRP"/>
    <property type="match status" value="1"/>
</dbReference>
<protein>
    <submittedName>
        <fullName evidence="4">Por secretion system C-terminal sorting domain-containing protein</fullName>
    </submittedName>
</protein>
<dbReference type="AlphaFoldDB" id="A0A1G8XW49"/>
<dbReference type="RefSeq" id="WP_176955870.1">
    <property type="nucleotide sequence ID" value="NZ_FNFO01000001.1"/>
</dbReference>
<dbReference type="InterPro" id="IPR002502">
    <property type="entry name" value="Amidase_domain"/>
</dbReference>
<sequence length="423" mass="45760">MRTFLGGLFWLSTLPLFAQLPEPPRLVETRGTYFQKYEVEVGGRQPITLTLERPSTGLALEVNPGQYLTGAYVVAGADTFRLQEDVHQADLTPTPDAARFVRTSFSLPVVFPQAIATVTLFPGPLNGAVLLHTYQAGTAGIYSANRLQAAPASTDDCQPAVIPQSEWRAGLPPPKQGPQSNTVDHLIVHHSATYNSLDNYENVVRNIYLYHTQSNGWNDIGYNFLVAADGTIFAGRDGQGQYEGDDVMGAHFCGKNSGTMGVCMIGTFTDVAPTAAAQQSLVDLLAWKAEKEGIDPLGSSPHHGVVLNNIAGHRDGCSTECPGDQLYALLPNLRTRVDETSCQAGAPLALYPNPAVAEVNVEAEENIWLVVLYDATGRMAHVQYFPGTKRKVQVQGPALRDGLYFVRAFTDAGEQGGKLVLMR</sequence>